<sequence length="104" mass="11553">MQVFWSGWPVDDGCLVHWLALLGIGVSIAYLALRLSGTRPRVKGEGRRLEGWDGCFLVLLAGVSALLYLHRRCGLDGGLLALWLAVLAVELGVLSDRRERRWPL</sequence>
<proteinExistence type="predicted"/>
<dbReference type="EMBL" id="FQVY01000001">
    <property type="protein sequence ID" value="SHF83983.1"/>
    <property type="molecule type" value="Genomic_DNA"/>
</dbReference>
<reference evidence="3" key="2">
    <citation type="submission" date="2016-11" db="EMBL/GenBank/DDBJ databases">
        <authorList>
            <person name="Varghese N."/>
            <person name="Submissions S."/>
        </authorList>
    </citation>
    <scope>NUCLEOTIDE SEQUENCE</scope>
    <source>
        <strain evidence="3">DSM 4029</strain>
    </source>
</reference>
<gene>
    <name evidence="2" type="ORF">GT747_01880</name>
    <name evidence="3" type="ORF">SAMN05444424_0875</name>
</gene>
<feature type="transmembrane region" description="Helical" evidence="1">
    <location>
        <begin position="15"/>
        <end position="33"/>
    </location>
</feature>
<dbReference type="Proteomes" id="UP000474718">
    <property type="component" value="Unassembled WGS sequence"/>
</dbReference>
<name>A0AAQ1MC12_9FIRM</name>
<comment type="caution">
    <text evidence="3">The sequence shown here is derived from an EMBL/GenBank/DDBJ whole genome shotgun (WGS) entry which is preliminary data.</text>
</comment>
<evidence type="ECO:0000256" key="1">
    <source>
        <dbReference type="SAM" id="Phobius"/>
    </source>
</evidence>
<reference evidence="4" key="1">
    <citation type="submission" date="2016-11" db="EMBL/GenBank/DDBJ databases">
        <authorList>
            <person name="Jaros S."/>
            <person name="Januszkiewicz K."/>
            <person name="Wedrychowicz H."/>
        </authorList>
    </citation>
    <scope>NUCLEOTIDE SEQUENCE [LARGE SCALE GENOMIC DNA]</scope>
    <source>
        <strain evidence="4">DSM 4029</strain>
    </source>
</reference>
<accession>A0AAQ1MC12</accession>
<organism evidence="3 4">
    <name type="scientific">Bittarella massiliensis</name>
    <name type="common">ex Durand et al. 2017</name>
    <dbReference type="NCBI Taxonomy" id="1720313"/>
    <lineage>
        <taxon>Bacteria</taxon>
        <taxon>Bacillati</taxon>
        <taxon>Bacillota</taxon>
        <taxon>Clostridia</taxon>
        <taxon>Eubacteriales</taxon>
        <taxon>Oscillospiraceae</taxon>
        <taxon>Bittarella (ex Durand et al. 2017)</taxon>
    </lineage>
</organism>
<protein>
    <submittedName>
        <fullName evidence="3">Uncharacterized protein</fullName>
    </submittedName>
</protein>
<dbReference type="Proteomes" id="UP000184089">
    <property type="component" value="Unassembled WGS sequence"/>
</dbReference>
<evidence type="ECO:0000313" key="4">
    <source>
        <dbReference type="Proteomes" id="UP000184089"/>
    </source>
</evidence>
<keyword evidence="1" id="KW-0812">Transmembrane</keyword>
<evidence type="ECO:0000313" key="2">
    <source>
        <dbReference type="EMBL" id="MZL68527.1"/>
    </source>
</evidence>
<dbReference type="RefSeq" id="WP_021658323.1">
    <property type="nucleotide sequence ID" value="NZ_FQVY01000001.1"/>
</dbReference>
<feature type="transmembrane region" description="Helical" evidence="1">
    <location>
        <begin position="54"/>
        <end position="71"/>
    </location>
</feature>
<evidence type="ECO:0000313" key="3">
    <source>
        <dbReference type="EMBL" id="SHF83983.1"/>
    </source>
</evidence>
<feature type="transmembrane region" description="Helical" evidence="1">
    <location>
        <begin position="77"/>
        <end position="94"/>
    </location>
</feature>
<dbReference type="EMBL" id="WWVX01000001">
    <property type="protein sequence ID" value="MZL68527.1"/>
    <property type="molecule type" value="Genomic_DNA"/>
</dbReference>
<reference evidence="2 5" key="3">
    <citation type="journal article" date="2019" name="Nat. Med.">
        <title>A library of human gut bacterial isolates paired with longitudinal multiomics data enables mechanistic microbiome research.</title>
        <authorList>
            <person name="Poyet M."/>
            <person name="Groussin M."/>
            <person name="Gibbons S.M."/>
            <person name="Avila-Pacheco J."/>
            <person name="Jiang X."/>
            <person name="Kearney S.M."/>
            <person name="Perrotta A.R."/>
            <person name="Berdy B."/>
            <person name="Zhao S."/>
            <person name="Lieberman T.D."/>
            <person name="Swanson P.K."/>
            <person name="Smith M."/>
            <person name="Roesemann S."/>
            <person name="Alexander J.E."/>
            <person name="Rich S.A."/>
            <person name="Livny J."/>
            <person name="Vlamakis H."/>
            <person name="Clish C."/>
            <person name="Bullock K."/>
            <person name="Deik A."/>
            <person name="Scott J."/>
            <person name="Pierce K.A."/>
            <person name="Xavier R.J."/>
            <person name="Alm E.J."/>
        </authorList>
    </citation>
    <scope>NUCLEOTIDE SEQUENCE [LARGE SCALE GENOMIC DNA]</scope>
    <source>
        <strain evidence="2 5">BIOML-A2</strain>
    </source>
</reference>
<dbReference type="AlphaFoldDB" id="A0AAQ1MC12"/>
<keyword evidence="1" id="KW-1133">Transmembrane helix</keyword>
<keyword evidence="1" id="KW-0472">Membrane</keyword>
<keyword evidence="5" id="KW-1185">Reference proteome</keyword>
<evidence type="ECO:0000313" key="5">
    <source>
        <dbReference type="Proteomes" id="UP000474718"/>
    </source>
</evidence>